<dbReference type="Gene3D" id="3.40.190.10">
    <property type="entry name" value="Periplasmic binding protein-like II"/>
    <property type="match status" value="1"/>
</dbReference>
<accession>A0ABM9MFK6</accession>
<dbReference type="InterPro" id="IPR039424">
    <property type="entry name" value="SBP_5"/>
</dbReference>
<gene>
    <name evidence="6" type="ORF">MU0050_002903</name>
</gene>
<dbReference type="Pfam" id="PF00496">
    <property type="entry name" value="SBP_bac_5"/>
    <property type="match status" value="1"/>
</dbReference>
<name>A0ABM9MFK6_9MYCO</name>
<evidence type="ECO:0000256" key="1">
    <source>
        <dbReference type="ARBA" id="ARBA00005695"/>
    </source>
</evidence>
<dbReference type="Proteomes" id="UP001190466">
    <property type="component" value="Chromosome"/>
</dbReference>
<evidence type="ECO:0000313" key="6">
    <source>
        <dbReference type="EMBL" id="CAJ1583942.1"/>
    </source>
</evidence>
<evidence type="ECO:0000259" key="5">
    <source>
        <dbReference type="Pfam" id="PF00496"/>
    </source>
</evidence>
<dbReference type="PROSITE" id="PS51257">
    <property type="entry name" value="PROKAR_LIPOPROTEIN"/>
    <property type="match status" value="1"/>
</dbReference>
<organism evidence="6 7">
    <name type="scientific">[Mycobacterium] wendilense</name>
    <dbReference type="NCBI Taxonomy" id="3064284"/>
    <lineage>
        <taxon>Bacteria</taxon>
        <taxon>Bacillati</taxon>
        <taxon>Actinomycetota</taxon>
        <taxon>Actinomycetes</taxon>
        <taxon>Mycobacteriales</taxon>
        <taxon>Mycobacteriaceae</taxon>
        <taxon>Mycolicibacter</taxon>
    </lineage>
</organism>
<dbReference type="EMBL" id="OY726395">
    <property type="protein sequence ID" value="CAJ1583942.1"/>
    <property type="molecule type" value="Genomic_DNA"/>
</dbReference>
<feature type="chain" id="PRO_5045665298" evidence="4">
    <location>
        <begin position="24"/>
        <end position="523"/>
    </location>
</feature>
<dbReference type="InterPro" id="IPR030678">
    <property type="entry name" value="Peptide/Ni-bd"/>
</dbReference>
<dbReference type="Gene3D" id="3.10.105.10">
    <property type="entry name" value="Dipeptide-binding Protein, Domain 3"/>
    <property type="match status" value="1"/>
</dbReference>
<comment type="similarity">
    <text evidence="1">Belongs to the bacterial solute-binding protein 5 family.</text>
</comment>
<dbReference type="InterPro" id="IPR000914">
    <property type="entry name" value="SBP_5_dom"/>
</dbReference>
<reference evidence="6 7" key="1">
    <citation type="submission" date="2023-08" db="EMBL/GenBank/DDBJ databases">
        <authorList>
            <person name="Folkvardsen B D."/>
            <person name="Norman A."/>
        </authorList>
    </citation>
    <scope>NUCLEOTIDE SEQUENCE [LARGE SCALE GENOMIC DNA]</scope>
    <source>
        <strain evidence="6 7">Mu0050</strain>
    </source>
</reference>
<dbReference type="RefSeq" id="WP_316510305.1">
    <property type="nucleotide sequence ID" value="NZ_OY726395.1"/>
</dbReference>
<dbReference type="Gene3D" id="3.90.76.10">
    <property type="entry name" value="Dipeptide-binding Protein, Domain 1"/>
    <property type="match status" value="1"/>
</dbReference>
<keyword evidence="3 4" id="KW-0732">Signal</keyword>
<evidence type="ECO:0000313" key="7">
    <source>
        <dbReference type="Proteomes" id="UP001190466"/>
    </source>
</evidence>
<protein>
    <submittedName>
        <fullName evidence="6">ABC transporter substrate-binding protein</fullName>
    </submittedName>
</protein>
<feature type="domain" description="Solute-binding protein family 5" evidence="5">
    <location>
        <begin position="74"/>
        <end position="406"/>
    </location>
</feature>
<dbReference type="PIRSF" id="PIRSF002741">
    <property type="entry name" value="MppA"/>
    <property type="match status" value="1"/>
</dbReference>
<evidence type="ECO:0000256" key="4">
    <source>
        <dbReference type="SAM" id="SignalP"/>
    </source>
</evidence>
<dbReference type="PANTHER" id="PTHR30290">
    <property type="entry name" value="PERIPLASMIC BINDING COMPONENT OF ABC TRANSPORTER"/>
    <property type="match status" value="1"/>
</dbReference>
<keyword evidence="7" id="KW-1185">Reference proteome</keyword>
<feature type="signal peptide" evidence="4">
    <location>
        <begin position="1"/>
        <end position="23"/>
    </location>
</feature>
<evidence type="ECO:0000256" key="2">
    <source>
        <dbReference type="ARBA" id="ARBA00022448"/>
    </source>
</evidence>
<dbReference type="SUPFAM" id="SSF53850">
    <property type="entry name" value="Periplasmic binding protein-like II"/>
    <property type="match status" value="1"/>
</dbReference>
<sequence>MPRRTLGILAATAALLAAGCAGAGEPPADQIVLAEGYDLGAYNPVNGYGEQGVSPLYEGLLRPAADNDDRIPDLVPALAAEAPEQVGPRRWRLPLRSDVTFSDGTPFDSADVVATYAALKDPAVASEISTNVAAVAQVAADGPDAVIVTMHTDANPEPYLLAGIVPSEKVEAKPAADWALNTAPVGTGPYVLESLRPDQAVLVARDDYWGQRAQVARIVYVHTPDDNARAQRISAGEVDGVNLPPKLIDSLNDDVKTVAVKSADWRAVSFPAGNAFTADPQARLAMNVGIDRAALIRDVVAGYGRPAHTPVADVYGAAYNPQATFDFDPERAGELLDTAGWRPGPDGIREKDGARAEFELLYNAADTLRRDLAVAFAAAVKPLGIAVQTRGTSWDEIDTSFEDSAVLLGGGSTPYSIDAQVYDTLHTRVPDSSPYSNPGNFTAPGLDDLLDQARQLPDGAAKDELYRQIQATYVARPTSVFLTFLDHTYGYRDLGWNQSAPILEPHSHGVSWGPWWHLSAWTR</sequence>
<keyword evidence="2" id="KW-0813">Transport</keyword>
<evidence type="ECO:0000256" key="3">
    <source>
        <dbReference type="ARBA" id="ARBA00022729"/>
    </source>
</evidence>
<proteinExistence type="inferred from homology"/>
<dbReference type="PANTHER" id="PTHR30290:SF9">
    <property type="entry name" value="OLIGOPEPTIDE-BINDING PROTEIN APPA"/>
    <property type="match status" value="1"/>
</dbReference>